<dbReference type="EMBL" id="LS398110">
    <property type="protein sequence ID" value="SPP98149.1"/>
    <property type="molecule type" value="Genomic_DNA"/>
</dbReference>
<dbReference type="KEGG" id="bvz:BRAD3257_7412"/>
<evidence type="ECO:0000313" key="2">
    <source>
        <dbReference type="Proteomes" id="UP000246085"/>
    </source>
</evidence>
<name>A0A2U3Q9Z7_9BRAD</name>
<accession>A0A2U3Q9Z7</accession>
<evidence type="ECO:0000313" key="1">
    <source>
        <dbReference type="EMBL" id="SPP98149.1"/>
    </source>
</evidence>
<dbReference type="Proteomes" id="UP000246085">
    <property type="component" value="Chromosome BRAD3257"/>
</dbReference>
<gene>
    <name evidence="1" type="ORF">BRAD3257_7412</name>
</gene>
<proteinExistence type="predicted"/>
<organism evidence="1 2">
    <name type="scientific">Bradyrhizobium vignae</name>
    <dbReference type="NCBI Taxonomy" id="1549949"/>
    <lineage>
        <taxon>Bacteria</taxon>
        <taxon>Pseudomonadati</taxon>
        <taxon>Pseudomonadota</taxon>
        <taxon>Alphaproteobacteria</taxon>
        <taxon>Hyphomicrobiales</taxon>
        <taxon>Nitrobacteraceae</taxon>
        <taxon>Bradyrhizobium</taxon>
    </lineage>
</organism>
<dbReference type="AlphaFoldDB" id="A0A2U3Q9Z7"/>
<protein>
    <submittedName>
        <fullName evidence="1">Uncharacterized protein</fullName>
    </submittedName>
</protein>
<reference evidence="1 2" key="1">
    <citation type="submission" date="2018-03" db="EMBL/GenBank/DDBJ databases">
        <authorList>
            <person name="Gully D."/>
        </authorList>
    </citation>
    <scope>NUCLEOTIDE SEQUENCE [LARGE SCALE GENOMIC DNA]</scope>
    <source>
        <strain evidence="1">ORS3257</strain>
    </source>
</reference>
<sequence>MRHPDAFEPRGYNQGGAAGLAAVKFWTRKKLKETAALKKKINPTPFPRRTSRGRL</sequence>